<evidence type="ECO:0000259" key="9">
    <source>
        <dbReference type="Pfam" id="PF13632"/>
    </source>
</evidence>
<keyword evidence="5 7" id="KW-1133">Transmembrane helix</keyword>
<dbReference type="CDD" id="cd06421">
    <property type="entry name" value="CESA_CelA_like"/>
    <property type="match status" value="1"/>
</dbReference>
<keyword evidence="6 7" id="KW-0472">Membrane</keyword>
<keyword evidence="11" id="KW-1185">Reference proteome</keyword>
<name>A0ABV8IWJ7_9ACTN</name>
<proteinExistence type="predicted"/>
<feature type="transmembrane region" description="Helical" evidence="7">
    <location>
        <begin position="623"/>
        <end position="642"/>
    </location>
</feature>
<sequence>MADVTIVIPTFNEAGNVPELLARLDTCFPPGTAEVLFVDDSTDHTPQVIEEEATRHRIPVRLLHRAGAARVGGLSGAVIDGIRHAHTARVLVMDGDLQHPPEVAVRLLRTMDDTAADVVVASRYVDGGDAGGLGSTLRHAVSQGSTLLARALFPRLVGSVCTDPMTGFFCVRKEALELVRLRPRGFKILLEILASHRVRVAEVPFTFGDRTHGASKADWRNGRAFLAQLLSLRLGPRRPSQRSGMLPQPPADAEVDAYLKRPQHRWIFWAQALAFAGVAVSMWGLSNNSYWTLAFLAPLVALLLEQALALRTSTFRRTVTTASHQALLDGYRPDHHPSVDVFLPTAGEPAAMLENTYRHVARLRWPGILTVFVLDDAGRAEVAALAAKYGFRYVSRRGSEFKKAGNLQYALERSVGEHVTIFDADFTPRPDYLLQLMPYMDDPVVGIVQSPQYFETAPSMSWLERCAGATQEMFYRFIQPSRDAVGAAICVGTSAVYRREALAAIGGFPLIGHSEDVYTGVRMGRVGYRVKYVPVLVSRGKSPDDVDSFINQQYRWCEGSMSLLVESEFHDDTTLTLDRRLSFWSGFVYYLTTAMNALLAPLAVLVMLWFFPDRVTSSNMLPLLGALLVWLALYPAISYGRWRFDVLRVQTIYGFAHLFCVLDLARGKVAEWVATNATRRSAAKPTSRRPLAWRVRLAIAVYLTVTQVAILTGLLHGAWTAGLADYWANLLLALVNAYIFIPVATLCVSALLRDRRAARAARAEPAVPVNAIRATPVEVQA</sequence>
<keyword evidence="2 10" id="KW-0328">Glycosyltransferase</keyword>
<dbReference type="InterPro" id="IPR029044">
    <property type="entry name" value="Nucleotide-diphossugar_trans"/>
</dbReference>
<evidence type="ECO:0000256" key="1">
    <source>
        <dbReference type="ARBA" id="ARBA00004141"/>
    </source>
</evidence>
<evidence type="ECO:0000256" key="6">
    <source>
        <dbReference type="ARBA" id="ARBA00023136"/>
    </source>
</evidence>
<dbReference type="InterPro" id="IPR039528">
    <property type="entry name" value="DPM1-like"/>
</dbReference>
<evidence type="ECO:0000256" key="3">
    <source>
        <dbReference type="ARBA" id="ARBA00022679"/>
    </source>
</evidence>
<dbReference type="CDD" id="cd06442">
    <property type="entry name" value="DPM1_like"/>
    <property type="match status" value="1"/>
</dbReference>
<keyword evidence="3 10" id="KW-0808">Transferase</keyword>
<dbReference type="PANTHER" id="PTHR43867:SF2">
    <property type="entry name" value="CELLULOSE SYNTHASE CATALYTIC SUBUNIT A [UDP-FORMING]"/>
    <property type="match status" value="1"/>
</dbReference>
<dbReference type="PANTHER" id="PTHR43867">
    <property type="entry name" value="CELLULOSE SYNTHASE CATALYTIC SUBUNIT A [UDP-FORMING]"/>
    <property type="match status" value="1"/>
</dbReference>
<dbReference type="InterPro" id="IPR050321">
    <property type="entry name" value="Glycosyltr_2/OpgH_subfam"/>
</dbReference>
<feature type="transmembrane region" description="Helical" evidence="7">
    <location>
        <begin position="266"/>
        <end position="284"/>
    </location>
</feature>
<accession>A0ABV8IWJ7</accession>
<feature type="transmembrane region" description="Helical" evidence="7">
    <location>
        <begin position="697"/>
        <end position="719"/>
    </location>
</feature>
<keyword evidence="4 7" id="KW-0812">Transmembrane</keyword>
<evidence type="ECO:0000256" key="5">
    <source>
        <dbReference type="ARBA" id="ARBA00022989"/>
    </source>
</evidence>
<evidence type="ECO:0000313" key="10">
    <source>
        <dbReference type="EMBL" id="MFC4068654.1"/>
    </source>
</evidence>
<dbReference type="Proteomes" id="UP001595867">
    <property type="component" value="Unassembled WGS sequence"/>
</dbReference>
<dbReference type="GO" id="GO:0016757">
    <property type="term" value="F:glycosyltransferase activity"/>
    <property type="evidence" value="ECO:0007669"/>
    <property type="project" value="UniProtKB-KW"/>
</dbReference>
<dbReference type="Gene3D" id="3.90.550.10">
    <property type="entry name" value="Spore Coat Polysaccharide Biosynthesis Protein SpsA, Chain A"/>
    <property type="match status" value="2"/>
</dbReference>
<dbReference type="InterPro" id="IPR001173">
    <property type="entry name" value="Glyco_trans_2-like"/>
</dbReference>
<feature type="domain" description="Glycosyltransferase 2-like" evidence="9">
    <location>
        <begin position="418"/>
        <end position="623"/>
    </location>
</feature>
<dbReference type="Pfam" id="PF00535">
    <property type="entry name" value="Glycos_transf_2"/>
    <property type="match status" value="1"/>
</dbReference>
<comment type="caution">
    <text evidence="10">The sequence shown here is derived from an EMBL/GenBank/DDBJ whole genome shotgun (WGS) entry which is preliminary data.</text>
</comment>
<evidence type="ECO:0000313" key="11">
    <source>
        <dbReference type="Proteomes" id="UP001595867"/>
    </source>
</evidence>
<organism evidence="10 11">
    <name type="scientific">Actinoplanes subglobosus</name>
    <dbReference type="NCBI Taxonomy" id="1547892"/>
    <lineage>
        <taxon>Bacteria</taxon>
        <taxon>Bacillati</taxon>
        <taxon>Actinomycetota</taxon>
        <taxon>Actinomycetes</taxon>
        <taxon>Micromonosporales</taxon>
        <taxon>Micromonosporaceae</taxon>
        <taxon>Actinoplanes</taxon>
    </lineage>
</organism>
<feature type="transmembrane region" description="Helical" evidence="7">
    <location>
        <begin position="731"/>
        <end position="752"/>
    </location>
</feature>
<evidence type="ECO:0000256" key="2">
    <source>
        <dbReference type="ARBA" id="ARBA00022676"/>
    </source>
</evidence>
<dbReference type="EMBL" id="JBHSBL010000019">
    <property type="protein sequence ID" value="MFC4068654.1"/>
    <property type="molecule type" value="Genomic_DNA"/>
</dbReference>
<comment type="subcellular location">
    <subcellularLocation>
        <location evidence="1">Membrane</location>
        <topology evidence="1">Multi-pass membrane protein</topology>
    </subcellularLocation>
</comment>
<evidence type="ECO:0000256" key="4">
    <source>
        <dbReference type="ARBA" id="ARBA00022692"/>
    </source>
</evidence>
<gene>
    <name evidence="10" type="ORF">ACFO0C_27310</name>
</gene>
<dbReference type="SUPFAM" id="SSF53448">
    <property type="entry name" value="Nucleotide-diphospho-sugar transferases"/>
    <property type="match status" value="2"/>
</dbReference>
<dbReference type="Pfam" id="PF13632">
    <property type="entry name" value="Glyco_trans_2_3"/>
    <property type="match status" value="1"/>
</dbReference>
<evidence type="ECO:0000259" key="8">
    <source>
        <dbReference type="Pfam" id="PF00535"/>
    </source>
</evidence>
<dbReference type="EC" id="2.4.-.-" evidence="10"/>
<feature type="domain" description="Glycosyltransferase 2-like" evidence="8">
    <location>
        <begin position="5"/>
        <end position="176"/>
    </location>
</feature>
<reference evidence="11" key="1">
    <citation type="journal article" date="2019" name="Int. J. Syst. Evol. Microbiol.">
        <title>The Global Catalogue of Microorganisms (GCM) 10K type strain sequencing project: providing services to taxonomists for standard genome sequencing and annotation.</title>
        <authorList>
            <consortium name="The Broad Institute Genomics Platform"/>
            <consortium name="The Broad Institute Genome Sequencing Center for Infectious Disease"/>
            <person name="Wu L."/>
            <person name="Ma J."/>
        </authorList>
    </citation>
    <scope>NUCLEOTIDE SEQUENCE [LARGE SCALE GENOMIC DNA]</scope>
    <source>
        <strain evidence="11">TBRC 5832</strain>
    </source>
</reference>
<dbReference type="RefSeq" id="WP_378069545.1">
    <property type="nucleotide sequence ID" value="NZ_JBHSBL010000019.1"/>
</dbReference>
<evidence type="ECO:0000256" key="7">
    <source>
        <dbReference type="SAM" id="Phobius"/>
    </source>
</evidence>
<feature type="transmembrane region" description="Helical" evidence="7">
    <location>
        <begin position="290"/>
        <end position="310"/>
    </location>
</feature>
<feature type="transmembrane region" description="Helical" evidence="7">
    <location>
        <begin position="587"/>
        <end position="611"/>
    </location>
</feature>
<protein>
    <submittedName>
        <fullName evidence="10">Glycosyltransferase</fullName>
        <ecNumber evidence="10">2.4.-.-</ecNumber>
    </submittedName>
</protein>